<organism evidence="2 3">
    <name type="scientific">Parasponia andersonii</name>
    <name type="common">Sponia andersonii</name>
    <dbReference type="NCBI Taxonomy" id="3476"/>
    <lineage>
        <taxon>Eukaryota</taxon>
        <taxon>Viridiplantae</taxon>
        <taxon>Streptophyta</taxon>
        <taxon>Embryophyta</taxon>
        <taxon>Tracheophyta</taxon>
        <taxon>Spermatophyta</taxon>
        <taxon>Magnoliopsida</taxon>
        <taxon>eudicotyledons</taxon>
        <taxon>Gunneridae</taxon>
        <taxon>Pentapetalae</taxon>
        <taxon>rosids</taxon>
        <taxon>fabids</taxon>
        <taxon>Rosales</taxon>
        <taxon>Cannabaceae</taxon>
        <taxon>Parasponia</taxon>
    </lineage>
</organism>
<proteinExistence type="predicted"/>
<accession>A0A2P5BQZ1</accession>
<dbReference type="EMBL" id="JXTB01000236">
    <property type="protein sequence ID" value="PON51212.1"/>
    <property type="molecule type" value="Genomic_DNA"/>
</dbReference>
<dbReference type="AlphaFoldDB" id="A0A2P5BQZ1"/>
<name>A0A2P5BQZ1_PARAD</name>
<evidence type="ECO:0000313" key="3">
    <source>
        <dbReference type="Proteomes" id="UP000237105"/>
    </source>
</evidence>
<feature type="compositionally biased region" description="Polar residues" evidence="1">
    <location>
        <begin position="1"/>
        <end position="11"/>
    </location>
</feature>
<dbReference type="Proteomes" id="UP000237105">
    <property type="component" value="Unassembled WGS sequence"/>
</dbReference>
<evidence type="ECO:0000313" key="2">
    <source>
        <dbReference type="EMBL" id="PON51212.1"/>
    </source>
</evidence>
<sequence length="52" mass="5680">AEKRSSMSTNAPILARADSHLPDIAASSTTTRHRAAQPRRGAREHVRFVANL</sequence>
<feature type="non-terminal residue" evidence="2">
    <location>
        <position position="1"/>
    </location>
</feature>
<reference evidence="3" key="1">
    <citation type="submission" date="2016-06" db="EMBL/GenBank/DDBJ databases">
        <title>Parallel loss of symbiosis genes in relatives of nitrogen-fixing non-legume Parasponia.</title>
        <authorList>
            <person name="Van Velzen R."/>
            <person name="Holmer R."/>
            <person name="Bu F."/>
            <person name="Rutten L."/>
            <person name="Van Zeijl A."/>
            <person name="Liu W."/>
            <person name="Santuari L."/>
            <person name="Cao Q."/>
            <person name="Sharma T."/>
            <person name="Shen D."/>
            <person name="Roswanjaya Y."/>
            <person name="Wardhani T."/>
            <person name="Kalhor M.S."/>
            <person name="Jansen J."/>
            <person name="Van den Hoogen J."/>
            <person name="Gungor B."/>
            <person name="Hartog M."/>
            <person name="Hontelez J."/>
            <person name="Verver J."/>
            <person name="Yang W.-C."/>
            <person name="Schijlen E."/>
            <person name="Repin R."/>
            <person name="Schilthuizen M."/>
            <person name="Schranz E."/>
            <person name="Heidstra R."/>
            <person name="Miyata K."/>
            <person name="Fedorova E."/>
            <person name="Kohlen W."/>
            <person name="Bisseling T."/>
            <person name="Smit S."/>
            <person name="Geurts R."/>
        </authorList>
    </citation>
    <scope>NUCLEOTIDE SEQUENCE [LARGE SCALE GENOMIC DNA]</scope>
    <source>
        <strain evidence="3">cv. WU1-14</strain>
    </source>
</reference>
<comment type="caution">
    <text evidence="2">The sequence shown here is derived from an EMBL/GenBank/DDBJ whole genome shotgun (WGS) entry which is preliminary data.</text>
</comment>
<feature type="compositionally biased region" description="Basic and acidic residues" evidence="1">
    <location>
        <begin position="41"/>
        <end position="52"/>
    </location>
</feature>
<feature type="region of interest" description="Disordered" evidence="1">
    <location>
        <begin position="1"/>
        <end position="52"/>
    </location>
</feature>
<protein>
    <submittedName>
        <fullName evidence="2">Uncharacterized protein</fullName>
    </submittedName>
</protein>
<feature type="compositionally biased region" description="Basic residues" evidence="1">
    <location>
        <begin position="31"/>
        <end position="40"/>
    </location>
</feature>
<keyword evidence="3" id="KW-1185">Reference proteome</keyword>
<gene>
    <name evidence="2" type="ORF">PanWU01x14_217730</name>
</gene>
<evidence type="ECO:0000256" key="1">
    <source>
        <dbReference type="SAM" id="MobiDB-lite"/>
    </source>
</evidence>